<dbReference type="Pfam" id="PF00486">
    <property type="entry name" value="Trans_reg_C"/>
    <property type="match status" value="1"/>
</dbReference>
<dbReference type="PANTHER" id="PTHR35807">
    <property type="entry name" value="TRANSCRIPTIONAL REGULATOR REDD-RELATED"/>
    <property type="match status" value="1"/>
</dbReference>
<evidence type="ECO:0008006" key="12">
    <source>
        <dbReference type="Google" id="ProtNLM"/>
    </source>
</evidence>
<keyword evidence="4 6" id="KW-0238">DNA-binding</keyword>
<dbReference type="RefSeq" id="WP_344529693.1">
    <property type="nucleotide sequence ID" value="NZ_BAAAPE010000009.1"/>
</dbReference>
<evidence type="ECO:0000256" key="6">
    <source>
        <dbReference type="PROSITE-ProRule" id="PRU01091"/>
    </source>
</evidence>
<evidence type="ECO:0000313" key="11">
    <source>
        <dbReference type="Proteomes" id="UP001500016"/>
    </source>
</evidence>
<comment type="caution">
    <text evidence="10">The sequence shown here is derived from an EMBL/GenBank/DDBJ whole genome shotgun (WGS) entry which is preliminary data.</text>
</comment>
<evidence type="ECO:0000313" key="10">
    <source>
        <dbReference type="EMBL" id="GAA2080177.1"/>
    </source>
</evidence>
<dbReference type="SMART" id="SM00862">
    <property type="entry name" value="Trans_reg_C"/>
    <property type="match status" value="1"/>
</dbReference>
<dbReference type="Pfam" id="PF13560">
    <property type="entry name" value="HTH_31"/>
    <property type="match status" value="1"/>
</dbReference>
<dbReference type="SMART" id="SM01043">
    <property type="entry name" value="BTAD"/>
    <property type="match status" value="1"/>
</dbReference>
<dbReference type="EMBL" id="BAAAPE010000009">
    <property type="protein sequence ID" value="GAA2080177.1"/>
    <property type="molecule type" value="Genomic_DNA"/>
</dbReference>
<keyword evidence="2" id="KW-0902">Two-component regulatory system</keyword>
<dbReference type="SUPFAM" id="SSF46894">
    <property type="entry name" value="C-terminal effector domain of the bipartite response regulators"/>
    <property type="match status" value="1"/>
</dbReference>
<name>A0ABP5HN95_9ACTN</name>
<organism evidence="10 11">
    <name type="scientific">Streptomyces albiaxialis</name>
    <dbReference type="NCBI Taxonomy" id="329523"/>
    <lineage>
        <taxon>Bacteria</taxon>
        <taxon>Bacillati</taxon>
        <taxon>Actinomycetota</taxon>
        <taxon>Actinomycetes</taxon>
        <taxon>Kitasatosporales</taxon>
        <taxon>Streptomycetaceae</taxon>
        <taxon>Streptomyces</taxon>
    </lineage>
</organism>
<dbReference type="InterPro" id="IPR051677">
    <property type="entry name" value="AfsR-DnrI-RedD_regulator"/>
</dbReference>
<evidence type="ECO:0000259" key="8">
    <source>
        <dbReference type="PROSITE" id="PS50943"/>
    </source>
</evidence>
<dbReference type="Pfam" id="PF03704">
    <property type="entry name" value="BTAD"/>
    <property type="match status" value="1"/>
</dbReference>
<dbReference type="PROSITE" id="PS50943">
    <property type="entry name" value="HTH_CROC1"/>
    <property type="match status" value="1"/>
</dbReference>
<protein>
    <recommendedName>
        <fullName evidence="12">Transcriptional regulator</fullName>
    </recommendedName>
</protein>
<evidence type="ECO:0000256" key="3">
    <source>
        <dbReference type="ARBA" id="ARBA00023015"/>
    </source>
</evidence>
<evidence type="ECO:0000256" key="1">
    <source>
        <dbReference type="ARBA" id="ARBA00005820"/>
    </source>
</evidence>
<dbReference type="InterPro" id="IPR036388">
    <property type="entry name" value="WH-like_DNA-bd_sf"/>
</dbReference>
<dbReference type="Gene3D" id="1.25.40.10">
    <property type="entry name" value="Tetratricopeptide repeat domain"/>
    <property type="match status" value="1"/>
</dbReference>
<evidence type="ECO:0000256" key="5">
    <source>
        <dbReference type="ARBA" id="ARBA00023163"/>
    </source>
</evidence>
<keyword evidence="3" id="KW-0805">Transcription regulation</keyword>
<evidence type="ECO:0000256" key="4">
    <source>
        <dbReference type="ARBA" id="ARBA00023125"/>
    </source>
</evidence>
<dbReference type="InterPro" id="IPR016032">
    <property type="entry name" value="Sig_transdc_resp-reg_C-effctor"/>
</dbReference>
<keyword evidence="5" id="KW-0804">Transcription</keyword>
<sequence>MEHGDRAQPCETTTELGEAVRTARDRARLSQRVLAARSGVSLRTLREIERGRVRVPRARSMERLAATLQAPGLLDHGAVRTAERPGPDGAEDRFLLRVLGPLGAARAGVPLNAGTPMQQSLLGLLALHANQSVTHAEIVETLWGEHPPGSFNQLIHTYVSRLRSLLAKHQDAGTGLPRIERRHAGYELRIDAAQLDLLQFGELMAEAETVRATGDPAREARLLADALGLWSGPVLGGCSARLREHPRAIGLAQRQVTAALRFAQLAEVSGDHERAVDQLRPLVRQHPLHEGLHARLMLALAEDGRRVEALDLFGRIDRTLRGQFGIEPGPELRAAQLAVLRGTA</sequence>
<dbReference type="PROSITE" id="PS51755">
    <property type="entry name" value="OMPR_PHOB"/>
    <property type="match status" value="1"/>
</dbReference>
<dbReference type="SUPFAM" id="SSF47413">
    <property type="entry name" value="lambda repressor-like DNA-binding domains"/>
    <property type="match status" value="1"/>
</dbReference>
<proteinExistence type="inferred from homology"/>
<dbReference type="CDD" id="cd15831">
    <property type="entry name" value="BTAD"/>
    <property type="match status" value="1"/>
</dbReference>
<dbReference type="InterPro" id="IPR011990">
    <property type="entry name" value="TPR-like_helical_dom_sf"/>
</dbReference>
<dbReference type="InterPro" id="IPR001867">
    <property type="entry name" value="OmpR/PhoB-type_DNA-bd"/>
</dbReference>
<evidence type="ECO:0000256" key="7">
    <source>
        <dbReference type="SAM" id="MobiDB-lite"/>
    </source>
</evidence>
<evidence type="ECO:0000259" key="9">
    <source>
        <dbReference type="PROSITE" id="PS51755"/>
    </source>
</evidence>
<dbReference type="PANTHER" id="PTHR35807:SF1">
    <property type="entry name" value="TRANSCRIPTIONAL REGULATOR REDD"/>
    <property type="match status" value="1"/>
</dbReference>
<feature type="domain" description="HTH cro/C1-type" evidence="8">
    <location>
        <begin position="20"/>
        <end position="74"/>
    </location>
</feature>
<dbReference type="InterPro" id="IPR001387">
    <property type="entry name" value="Cro/C1-type_HTH"/>
</dbReference>
<feature type="DNA-binding region" description="OmpR/PhoB-type" evidence="6">
    <location>
        <begin position="79"/>
        <end position="190"/>
    </location>
</feature>
<dbReference type="InterPro" id="IPR005158">
    <property type="entry name" value="BTAD"/>
</dbReference>
<comment type="similarity">
    <text evidence="1">Belongs to the AfsR/DnrI/RedD regulatory family.</text>
</comment>
<accession>A0ABP5HN95</accession>
<dbReference type="CDD" id="cd00093">
    <property type="entry name" value="HTH_XRE"/>
    <property type="match status" value="1"/>
</dbReference>
<reference evidence="11" key="1">
    <citation type="journal article" date="2019" name="Int. J. Syst. Evol. Microbiol.">
        <title>The Global Catalogue of Microorganisms (GCM) 10K type strain sequencing project: providing services to taxonomists for standard genome sequencing and annotation.</title>
        <authorList>
            <consortium name="The Broad Institute Genomics Platform"/>
            <consortium name="The Broad Institute Genome Sequencing Center for Infectious Disease"/>
            <person name="Wu L."/>
            <person name="Ma J."/>
        </authorList>
    </citation>
    <scope>NUCLEOTIDE SEQUENCE [LARGE SCALE GENOMIC DNA]</scope>
    <source>
        <strain evidence="11">JCM 15478</strain>
    </source>
</reference>
<dbReference type="SMART" id="SM00530">
    <property type="entry name" value="HTH_XRE"/>
    <property type="match status" value="1"/>
</dbReference>
<evidence type="ECO:0000256" key="2">
    <source>
        <dbReference type="ARBA" id="ARBA00023012"/>
    </source>
</evidence>
<feature type="domain" description="OmpR/PhoB-type" evidence="9">
    <location>
        <begin position="79"/>
        <end position="190"/>
    </location>
</feature>
<dbReference type="SUPFAM" id="SSF48452">
    <property type="entry name" value="TPR-like"/>
    <property type="match status" value="1"/>
</dbReference>
<keyword evidence="11" id="KW-1185">Reference proteome</keyword>
<dbReference type="Proteomes" id="UP001500016">
    <property type="component" value="Unassembled WGS sequence"/>
</dbReference>
<dbReference type="Gene3D" id="1.10.10.10">
    <property type="entry name" value="Winged helix-like DNA-binding domain superfamily/Winged helix DNA-binding domain"/>
    <property type="match status" value="1"/>
</dbReference>
<gene>
    <name evidence="10" type="ORF">GCM10009801_38320</name>
</gene>
<dbReference type="Gene3D" id="1.10.260.40">
    <property type="entry name" value="lambda repressor-like DNA-binding domains"/>
    <property type="match status" value="1"/>
</dbReference>
<feature type="region of interest" description="Disordered" evidence="7">
    <location>
        <begin position="1"/>
        <end position="23"/>
    </location>
</feature>
<dbReference type="InterPro" id="IPR010982">
    <property type="entry name" value="Lambda_DNA-bd_dom_sf"/>
</dbReference>